<dbReference type="PROSITE" id="PS01322">
    <property type="entry name" value="PHOSPHOTRIESTERASE_1"/>
    <property type="match status" value="1"/>
</dbReference>
<keyword evidence="7" id="KW-1185">Reference proteome</keyword>
<dbReference type="Pfam" id="PF02126">
    <property type="entry name" value="PTE"/>
    <property type="match status" value="1"/>
</dbReference>
<dbReference type="GO" id="GO:0016788">
    <property type="term" value="F:hydrolase activity, acting on ester bonds"/>
    <property type="evidence" value="ECO:0007669"/>
    <property type="project" value="InterPro"/>
</dbReference>
<dbReference type="Gene3D" id="3.20.20.140">
    <property type="entry name" value="Metal-dependent hydrolases"/>
    <property type="match status" value="1"/>
</dbReference>
<feature type="binding site" evidence="4">
    <location>
        <position position="290"/>
    </location>
    <ligand>
        <name>Zn(2+)</name>
        <dbReference type="ChEBI" id="CHEBI:29105"/>
        <label>1</label>
    </ligand>
</feature>
<sequence>MQRRNFIQLSLASIFSLFAKSVFSQEIEKAEIMTVNGWISKKQMGITLPHEHIVVDFIGADKIDTSTYNLDKIFETALPLLQKLKANGCATLIDCTPNYLGRVPILLKRLSEATGLHILTNTGYYGAVNHKYLPAHVQTESPQQLAERWIREWKEGIEGTGIKPSFMKISVGDAPITDLQQKIVEAAALTHLQTGLTIASHTGGNGAVLEQLKIIESKGVHPAAFVWIHAQNEQNTEIHLQVACKGAWVEFDGLYPANSQLSEQTISQYISYLQMMKKEKLLHRTLLSQDSGWYHIGEANGGSFLPYHLIFTDFIPKLYESGFTQKEVKLLMQDNPYQAFAVKIKKKN</sequence>
<dbReference type="PANTHER" id="PTHR10819:SF3">
    <property type="entry name" value="PHOSPHOTRIESTERASE-RELATED PROTEIN"/>
    <property type="match status" value="1"/>
</dbReference>
<reference evidence="6 7" key="1">
    <citation type="submission" date="2016-10" db="EMBL/GenBank/DDBJ databases">
        <authorList>
            <person name="de Groot N.N."/>
        </authorList>
    </citation>
    <scope>NUCLEOTIDE SEQUENCE [LARGE SCALE GENOMIC DNA]</scope>
    <source>
        <strain>GEY</strain>
        <strain evidence="7">DSM 9560</strain>
    </source>
</reference>
<dbReference type="InterPro" id="IPR001559">
    <property type="entry name" value="Phosphotriesterase"/>
</dbReference>
<feature type="binding site" evidence="4">
    <location>
        <position position="201"/>
    </location>
    <ligand>
        <name>Zn(2+)</name>
        <dbReference type="ChEBI" id="CHEBI:29105"/>
        <label>2</label>
    </ligand>
</feature>
<feature type="binding site" description="via carbamate group" evidence="4">
    <location>
        <position position="168"/>
    </location>
    <ligand>
        <name>Zn(2+)</name>
        <dbReference type="ChEBI" id="CHEBI:29105"/>
        <label>1</label>
    </ligand>
</feature>
<accession>A0A1I2FUL7</accession>
<feature type="binding site" evidence="4">
    <location>
        <position position="229"/>
    </location>
    <ligand>
        <name>Zn(2+)</name>
        <dbReference type="ChEBI" id="CHEBI:29105"/>
        <label>2</label>
    </ligand>
</feature>
<dbReference type="Proteomes" id="UP000199513">
    <property type="component" value="Unassembled WGS sequence"/>
</dbReference>
<dbReference type="EMBL" id="FONY01000015">
    <property type="protein sequence ID" value="SFF08350.1"/>
    <property type="molecule type" value="Genomic_DNA"/>
</dbReference>
<evidence type="ECO:0000313" key="7">
    <source>
        <dbReference type="Proteomes" id="UP000199513"/>
    </source>
</evidence>
<dbReference type="InterPro" id="IPR032466">
    <property type="entry name" value="Metal_Hydrolase"/>
</dbReference>
<comment type="similarity">
    <text evidence="5">Belongs to the metallo-dependent hydrolases superfamily. Phosphotriesterase family.</text>
</comment>
<evidence type="ECO:0000256" key="3">
    <source>
        <dbReference type="PIRSR" id="PIRSR601559-50"/>
    </source>
</evidence>
<dbReference type="GO" id="GO:0008270">
    <property type="term" value="F:zinc ion binding"/>
    <property type="evidence" value="ECO:0007669"/>
    <property type="project" value="InterPro"/>
</dbReference>
<dbReference type="OrthoDB" id="105927at2"/>
<feature type="modified residue" description="N6-carboxylysine" evidence="3 5">
    <location>
        <position position="168"/>
    </location>
</feature>
<organism evidence="6 7">
    <name type="scientific">Thermoflexibacter ruber</name>
    <dbReference type="NCBI Taxonomy" id="1003"/>
    <lineage>
        <taxon>Bacteria</taxon>
        <taxon>Pseudomonadati</taxon>
        <taxon>Bacteroidota</taxon>
        <taxon>Cytophagia</taxon>
        <taxon>Cytophagales</taxon>
        <taxon>Thermoflexibacteraceae</taxon>
        <taxon>Thermoflexibacter</taxon>
    </lineage>
</organism>
<dbReference type="AlphaFoldDB" id="A0A1I2FUL7"/>
<evidence type="ECO:0000313" key="6">
    <source>
        <dbReference type="EMBL" id="SFF08350.1"/>
    </source>
</evidence>
<dbReference type="PANTHER" id="PTHR10819">
    <property type="entry name" value="PHOSPHOTRIESTERASE-RELATED"/>
    <property type="match status" value="1"/>
</dbReference>
<dbReference type="PROSITE" id="PS51347">
    <property type="entry name" value="PHOSPHOTRIESTERASE_2"/>
    <property type="match status" value="1"/>
</dbReference>
<protein>
    <submittedName>
        <fullName evidence="6">Phosphotriesterase-related protein</fullName>
    </submittedName>
</protein>
<feature type="binding site" evidence="4">
    <location>
        <position position="52"/>
    </location>
    <ligand>
        <name>Zn(2+)</name>
        <dbReference type="ChEBI" id="CHEBI:29105"/>
        <label>1</label>
    </ligand>
</feature>
<evidence type="ECO:0000256" key="1">
    <source>
        <dbReference type="ARBA" id="ARBA00022723"/>
    </source>
</evidence>
<proteinExistence type="inferred from homology"/>
<comment type="cofactor">
    <cofactor evidence="4">
        <name>a divalent metal cation</name>
        <dbReference type="ChEBI" id="CHEBI:60240"/>
    </cofactor>
    <text evidence="4">Binds 2 divalent metal cations per subunit.</text>
</comment>
<evidence type="ECO:0000256" key="5">
    <source>
        <dbReference type="PROSITE-ProRule" id="PRU00679"/>
    </source>
</evidence>
<dbReference type="RefSeq" id="WP_091544568.1">
    <property type="nucleotide sequence ID" value="NZ_FONY01000015.1"/>
</dbReference>
<dbReference type="InterPro" id="IPR017947">
    <property type="entry name" value="AryldialkylPase_Zn-BS"/>
</dbReference>
<gene>
    <name evidence="6" type="ORF">SAMN04488541_101541</name>
</gene>
<feature type="binding site" evidence="4">
    <location>
        <position position="50"/>
    </location>
    <ligand>
        <name>Zn(2+)</name>
        <dbReference type="ChEBI" id="CHEBI:29105"/>
        <label>1</label>
    </ligand>
</feature>
<keyword evidence="1 4" id="KW-0479">Metal-binding</keyword>
<feature type="binding site" description="via carbamate group" evidence="4">
    <location>
        <position position="168"/>
    </location>
    <ligand>
        <name>Zn(2+)</name>
        <dbReference type="ChEBI" id="CHEBI:29105"/>
        <label>2</label>
    </ligand>
</feature>
<dbReference type="SUPFAM" id="SSF51556">
    <property type="entry name" value="Metallo-dependent hydrolases"/>
    <property type="match status" value="1"/>
</dbReference>
<evidence type="ECO:0000256" key="2">
    <source>
        <dbReference type="ARBA" id="ARBA00022801"/>
    </source>
</evidence>
<keyword evidence="2" id="KW-0378">Hydrolase</keyword>
<dbReference type="STRING" id="1003.SAMN04488541_101541"/>
<evidence type="ECO:0000256" key="4">
    <source>
        <dbReference type="PIRSR" id="PIRSR601559-51"/>
    </source>
</evidence>
<name>A0A1I2FUL7_9BACT</name>